<protein>
    <recommendedName>
        <fullName evidence="8 9">1,4-dihydroxy-2-naphthoate octaprenyltransferase</fullName>
        <shortName evidence="8">DHNA-octaprenyltransferase</shortName>
        <ecNumber evidence="8 9">2.5.1.74</ecNumber>
    </recommendedName>
</protein>
<keyword evidence="3 8" id="KW-1003">Cell membrane</keyword>
<dbReference type="HAMAP" id="MF_01937">
    <property type="entry name" value="MenA_1"/>
    <property type="match status" value="1"/>
</dbReference>
<keyword evidence="5 8" id="KW-0812">Transmembrane</keyword>
<proteinExistence type="inferred from homology"/>
<evidence type="ECO:0000313" key="11">
    <source>
        <dbReference type="Proteomes" id="UP001499988"/>
    </source>
</evidence>
<dbReference type="NCBIfam" id="TIGR00751">
    <property type="entry name" value="menA"/>
    <property type="match status" value="1"/>
</dbReference>
<keyword evidence="11" id="KW-1185">Reference proteome</keyword>
<dbReference type="Pfam" id="PF01040">
    <property type="entry name" value="UbiA"/>
    <property type="match status" value="1"/>
</dbReference>
<reference evidence="11" key="1">
    <citation type="journal article" date="2019" name="Int. J. Syst. Evol. Microbiol.">
        <title>The Global Catalogue of Microorganisms (GCM) 10K type strain sequencing project: providing services to taxonomists for standard genome sequencing and annotation.</title>
        <authorList>
            <consortium name="The Broad Institute Genomics Platform"/>
            <consortium name="The Broad Institute Genome Sequencing Center for Infectious Disease"/>
            <person name="Wu L."/>
            <person name="Ma J."/>
        </authorList>
    </citation>
    <scope>NUCLEOTIDE SEQUENCE [LARGE SCALE GENOMIC DNA]</scope>
    <source>
        <strain evidence="11">JCM 18401</strain>
    </source>
</reference>
<gene>
    <name evidence="8" type="primary">menA</name>
    <name evidence="10" type="ORF">GCM10023333_08150</name>
</gene>
<comment type="catalytic activity">
    <reaction evidence="8">
        <text>an all-trans-polyprenyl diphosphate + 1,4-dihydroxy-2-naphthoate + H(+) = a 2-demethylmenaquinol + CO2 + diphosphate</text>
        <dbReference type="Rhea" id="RHEA:26478"/>
        <dbReference type="Rhea" id="RHEA-COMP:9563"/>
        <dbReference type="Rhea" id="RHEA-COMP:9564"/>
        <dbReference type="ChEBI" id="CHEBI:11173"/>
        <dbReference type="ChEBI" id="CHEBI:15378"/>
        <dbReference type="ChEBI" id="CHEBI:16526"/>
        <dbReference type="ChEBI" id="CHEBI:33019"/>
        <dbReference type="ChEBI" id="CHEBI:55437"/>
        <dbReference type="ChEBI" id="CHEBI:58914"/>
        <dbReference type="EC" id="2.5.1.74"/>
    </reaction>
</comment>
<dbReference type="CDD" id="cd13962">
    <property type="entry name" value="PT_UbiA_UBIAD1"/>
    <property type="match status" value="1"/>
</dbReference>
<comment type="subcellular location">
    <subcellularLocation>
        <location evidence="8">Cell membrane</location>
        <topology evidence="8">Multi-pass membrane protein</topology>
    </subcellularLocation>
    <subcellularLocation>
        <location evidence="1">Membrane</location>
        <topology evidence="1">Multi-pass membrane protein</topology>
    </subcellularLocation>
</comment>
<comment type="pathway">
    <text evidence="8">Quinol/quinone metabolism; menaquinone biosynthesis; menaquinol from 1,4-dihydroxy-2-naphthoate: step 1/2.</text>
</comment>
<dbReference type="InterPro" id="IPR026046">
    <property type="entry name" value="UBIAD1"/>
</dbReference>
<comment type="function">
    <text evidence="8">Conversion of 1,4-dihydroxy-2-naphthoate (DHNA) to demethylmenaquinone (DMK).</text>
</comment>
<evidence type="ECO:0000256" key="2">
    <source>
        <dbReference type="ARBA" id="ARBA00022428"/>
    </source>
</evidence>
<dbReference type="PANTHER" id="PTHR13929:SF0">
    <property type="entry name" value="UBIA PRENYLTRANSFERASE DOMAIN-CONTAINING PROTEIN 1"/>
    <property type="match status" value="1"/>
</dbReference>
<dbReference type="Gene3D" id="1.10.357.140">
    <property type="entry name" value="UbiA prenyltransferase"/>
    <property type="match status" value="1"/>
</dbReference>
<feature type="transmembrane region" description="Helical" evidence="8">
    <location>
        <begin position="144"/>
        <end position="162"/>
    </location>
</feature>
<feature type="transmembrane region" description="Helical" evidence="8">
    <location>
        <begin position="35"/>
        <end position="54"/>
    </location>
</feature>
<comment type="caution">
    <text evidence="8">Lacks conserved residue(s) required for the propagation of feature annotation.</text>
</comment>
<evidence type="ECO:0000256" key="9">
    <source>
        <dbReference type="NCBIfam" id="TIGR00751"/>
    </source>
</evidence>
<dbReference type="EMBL" id="BAABJZ010000009">
    <property type="protein sequence ID" value="GAA4877246.1"/>
    <property type="molecule type" value="Genomic_DNA"/>
</dbReference>
<dbReference type="PIRSF" id="PIRSF005355">
    <property type="entry name" value="UBIAD1"/>
    <property type="match status" value="1"/>
</dbReference>
<dbReference type="InterPro" id="IPR044878">
    <property type="entry name" value="UbiA_sf"/>
</dbReference>
<keyword evidence="2 8" id="KW-0474">Menaquinone biosynthesis</keyword>
<dbReference type="Proteomes" id="UP001499988">
    <property type="component" value="Unassembled WGS sequence"/>
</dbReference>
<evidence type="ECO:0000256" key="1">
    <source>
        <dbReference type="ARBA" id="ARBA00004141"/>
    </source>
</evidence>
<evidence type="ECO:0000256" key="4">
    <source>
        <dbReference type="ARBA" id="ARBA00022679"/>
    </source>
</evidence>
<evidence type="ECO:0000256" key="8">
    <source>
        <dbReference type="HAMAP-Rule" id="MF_01937"/>
    </source>
</evidence>
<keyword evidence="6 8" id="KW-1133">Transmembrane helix</keyword>
<keyword evidence="7 8" id="KW-0472">Membrane</keyword>
<evidence type="ECO:0000256" key="3">
    <source>
        <dbReference type="ARBA" id="ARBA00022475"/>
    </source>
</evidence>
<keyword evidence="4 8" id="KW-0808">Transferase</keyword>
<comment type="similarity">
    <text evidence="8">Belongs to the MenA family. Type 1 subfamily.</text>
</comment>
<comment type="caution">
    <text evidence="10">The sequence shown here is derived from an EMBL/GenBank/DDBJ whole genome shotgun (WGS) entry which is preliminary data.</text>
</comment>
<evidence type="ECO:0000256" key="7">
    <source>
        <dbReference type="ARBA" id="ARBA00023136"/>
    </source>
</evidence>
<evidence type="ECO:0000313" key="10">
    <source>
        <dbReference type="EMBL" id="GAA4877246.1"/>
    </source>
</evidence>
<evidence type="ECO:0000256" key="5">
    <source>
        <dbReference type="ARBA" id="ARBA00022692"/>
    </source>
</evidence>
<evidence type="ECO:0000256" key="6">
    <source>
        <dbReference type="ARBA" id="ARBA00022989"/>
    </source>
</evidence>
<sequence length="295" mass="31193">MNIKYWVMAIRPHTLPAAIGPLLLGNMLAYTHGHFSLWIGVSSMLCAILLQVGVNLANDYFDAKNGVDTDERLGPTRVTQSGLLSANAVRNAMIGSLTAAVLVGLYLIFVGGWPVLAMAVFAVTGALCYSGGPYPMASHGLGEVAAFIFFGLLAVVGVYYIQVGHTTLSAWLLASTLGLFNAAIMLVNNTRDITTDAQAGKHTLAVRIGQHNARLLYRALVMLPFLILTLMWLLGGLPGMVVLLAGCAFPMARLLAGKFAQTEGAALNPLLGRTAQLTLLYSVLLSAGLPLAQLA</sequence>
<dbReference type="InterPro" id="IPR000537">
    <property type="entry name" value="UbiA_prenyltransferase"/>
</dbReference>
<name>A0ABP9EHL9_9GAMM</name>
<dbReference type="EC" id="2.5.1.74" evidence="8 9"/>
<feature type="transmembrane region" description="Helical" evidence="8">
    <location>
        <begin position="168"/>
        <end position="187"/>
    </location>
</feature>
<dbReference type="NCBIfam" id="NF004751">
    <property type="entry name" value="PRK06080.1-3"/>
    <property type="match status" value="1"/>
</dbReference>
<dbReference type="InterPro" id="IPR004657">
    <property type="entry name" value="MenA"/>
</dbReference>
<accession>A0ABP9EHL9</accession>
<dbReference type="RefSeq" id="WP_425557326.1">
    <property type="nucleotide sequence ID" value="NZ_BAABJZ010000009.1"/>
</dbReference>
<dbReference type="PANTHER" id="PTHR13929">
    <property type="entry name" value="1,4-DIHYDROXY-2-NAPHTHOATE OCTAPRENYLTRANSFERASE"/>
    <property type="match status" value="1"/>
</dbReference>
<organism evidence="10 11">
    <name type="scientific">Ferrimonas pelagia</name>
    <dbReference type="NCBI Taxonomy" id="1177826"/>
    <lineage>
        <taxon>Bacteria</taxon>
        <taxon>Pseudomonadati</taxon>
        <taxon>Pseudomonadota</taxon>
        <taxon>Gammaproteobacteria</taxon>
        <taxon>Alteromonadales</taxon>
        <taxon>Ferrimonadaceae</taxon>
        <taxon>Ferrimonas</taxon>
    </lineage>
</organism>
<feature type="transmembrane region" description="Helical" evidence="8">
    <location>
        <begin position="12"/>
        <end position="29"/>
    </location>
</feature>